<accession>A0A9W6AF84</accession>
<dbReference type="Proteomes" id="UP001144157">
    <property type="component" value="Unassembled WGS sequence"/>
</dbReference>
<organism evidence="1 2">
    <name type="scientific">Aspergillus tubingensis</name>
    <dbReference type="NCBI Taxonomy" id="5068"/>
    <lineage>
        <taxon>Eukaryota</taxon>
        <taxon>Fungi</taxon>
        <taxon>Dikarya</taxon>
        <taxon>Ascomycota</taxon>
        <taxon>Pezizomycotina</taxon>
        <taxon>Eurotiomycetes</taxon>
        <taxon>Eurotiomycetidae</taxon>
        <taxon>Eurotiales</taxon>
        <taxon>Aspergillaceae</taxon>
        <taxon>Aspergillus</taxon>
        <taxon>Aspergillus subgen. Circumdati</taxon>
    </lineage>
</organism>
<protein>
    <submittedName>
        <fullName evidence="1">Uncharacterized protein</fullName>
    </submittedName>
</protein>
<sequence>MDGEALETASVQLLLWSALTQYDPALIKIGGVGLGSADKMKRAKNNSNTAHLAAITQSGVTLRNPTASISRFWGWFNLPVRTFLAEYT</sequence>
<name>A0A9W6AF84_ASPTU</name>
<evidence type="ECO:0000313" key="1">
    <source>
        <dbReference type="EMBL" id="GLA81811.1"/>
    </source>
</evidence>
<gene>
    <name evidence="1" type="ORF">AtubIFM56815_005989</name>
</gene>
<comment type="caution">
    <text evidence="1">The sequence shown here is derived from an EMBL/GenBank/DDBJ whole genome shotgun (WGS) entry which is preliminary data.</text>
</comment>
<reference evidence="1" key="1">
    <citation type="submission" date="2022-07" db="EMBL/GenBank/DDBJ databases">
        <title>Taxonomy of Aspergillus series Nigri: significant species reduction supported by multi-species coalescent approaches.</title>
        <authorList>
            <person name="Bian C."/>
            <person name="Kusuya Y."/>
            <person name="Sklenar F."/>
            <person name="D'hooge E."/>
            <person name="Yaguchi T."/>
            <person name="Takahashi H."/>
            <person name="Hubka V."/>
        </authorList>
    </citation>
    <scope>NUCLEOTIDE SEQUENCE</scope>
    <source>
        <strain evidence="1">IFM 56815</strain>
    </source>
</reference>
<dbReference type="EMBL" id="BRPE01000003">
    <property type="protein sequence ID" value="GLA81811.1"/>
    <property type="molecule type" value="Genomic_DNA"/>
</dbReference>
<proteinExistence type="predicted"/>
<evidence type="ECO:0000313" key="2">
    <source>
        <dbReference type="Proteomes" id="UP001144157"/>
    </source>
</evidence>
<dbReference type="AlphaFoldDB" id="A0A9W6AF84"/>